<feature type="domain" description="Isochorismatase-like" evidence="2">
    <location>
        <begin position="4"/>
        <end position="172"/>
    </location>
</feature>
<dbReference type="Proteomes" id="UP000317265">
    <property type="component" value="Unassembled WGS sequence"/>
</dbReference>
<dbReference type="PANTHER" id="PTHR43540">
    <property type="entry name" value="PEROXYUREIDOACRYLATE/UREIDOACRYLATE AMIDOHYDROLASE-RELATED"/>
    <property type="match status" value="1"/>
</dbReference>
<name>A0A520KE92_9CREN</name>
<dbReference type="SUPFAM" id="SSF52499">
    <property type="entry name" value="Isochorismatase-like hydrolases"/>
    <property type="match status" value="1"/>
</dbReference>
<reference evidence="4 6" key="1">
    <citation type="journal article" date="2019" name="Nat. Microbiol.">
        <title>Expanding anaerobic alkane metabolism in the domain of Archaea.</title>
        <authorList>
            <person name="Wang Y."/>
            <person name="Wegener G."/>
            <person name="Hou J."/>
            <person name="Wang F."/>
            <person name="Xiao X."/>
        </authorList>
    </citation>
    <scope>NUCLEOTIDE SEQUENCE [LARGE SCALE GENOMIC DNA]</scope>
    <source>
        <strain evidence="4">WYZ-LMO11</strain>
    </source>
</reference>
<gene>
    <name evidence="4" type="ORF">DSO09_03630</name>
    <name evidence="3" type="ORF">EF809_05645</name>
</gene>
<dbReference type="InterPro" id="IPR050272">
    <property type="entry name" value="Isochorismatase-like_hydrls"/>
</dbReference>
<comment type="caution">
    <text evidence="3">The sequence shown here is derived from an EMBL/GenBank/DDBJ whole genome shotgun (WGS) entry which is preliminary data.</text>
</comment>
<evidence type="ECO:0000259" key="2">
    <source>
        <dbReference type="Pfam" id="PF00857"/>
    </source>
</evidence>
<dbReference type="GO" id="GO:0016787">
    <property type="term" value="F:hydrolase activity"/>
    <property type="evidence" value="ECO:0007669"/>
    <property type="project" value="UniProtKB-KW"/>
</dbReference>
<organism evidence="3 5">
    <name type="scientific">Thermoproteota archaeon</name>
    <dbReference type="NCBI Taxonomy" id="2056631"/>
    <lineage>
        <taxon>Archaea</taxon>
        <taxon>Thermoproteota</taxon>
    </lineage>
</organism>
<reference evidence="3 5" key="2">
    <citation type="journal article" date="2019" name="Nat. Microbiol.">
        <title>Wide diversity of methane and short-chain alkane metabolisms in uncultured archaea.</title>
        <authorList>
            <person name="Borrel G."/>
            <person name="Adam P.S."/>
            <person name="McKay L.J."/>
            <person name="Chen L.X."/>
            <person name="Sierra-Garcia I.N."/>
            <person name="Sieber C.M."/>
            <person name="Letourneur Q."/>
            <person name="Ghozlane A."/>
            <person name="Andersen G.L."/>
            <person name="Li W.J."/>
            <person name="Hallam S.J."/>
            <person name="Muyzer G."/>
            <person name="de Oliveira V.M."/>
            <person name="Inskeep W.P."/>
            <person name="Banfield J.F."/>
            <person name="Gribaldo S."/>
        </authorList>
    </citation>
    <scope>NUCLEOTIDE SEQUENCE [LARGE SCALE GENOMIC DNA]</scope>
    <source>
        <strain evidence="3">Verst-YHS</strain>
    </source>
</reference>
<evidence type="ECO:0000313" key="5">
    <source>
        <dbReference type="Proteomes" id="UP000316080"/>
    </source>
</evidence>
<proteinExistence type="predicted"/>
<dbReference type="CDD" id="cd00431">
    <property type="entry name" value="cysteine_hydrolases"/>
    <property type="match status" value="1"/>
</dbReference>
<evidence type="ECO:0000313" key="3">
    <source>
        <dbReference type="EMBL" id="RZN55360.1"/>
    </source>
</evidence>
<sequence length="179" mass="20577">MRKALLIIDMLNDFIYGSLASPTNKEIIPNVKKLLLWARKIKIPIIYICDSHYPEIDWELKIWGPHAIIGTKGAEIIDELKPEPNEYIVRKRRYSGFFQTDLGILLRELSVDTLILTGLDTSICIRHTAADAFFRGYKLIIPRDAVITFNPKDNEEALKYLNKVYGAEIKTTDEIIREG</sequence>
<evidence type="ECO:0000313" key="6">
    <source>
        <dbReference type="Proteomes" id="UP000317265"/>
    </source>
</evidence>
<dbReference type="AlphaFoldDB" id="A0A520KE92"/>
<dbReference type="InterPro" id="IPR036380">
    <property type="entry name" value="Isochorismatase-like_sf"/>
</dbReference>
<dbReference type="InterPro" id="IPR000868">
    <property type="entry name" value="Isochorismatase-like_dom"/>
</dbReference>
<accession>A0A520KE92</accession>
<dbReference type="EMBL" id="RXIH01000045">
    <property type="protein sequence ID" value="RZN55360.1"/>
    <property type="molecule type" value="Genomic_DNA"/>
</dbReference>
<dbReference type="EMBL" id="QNVI01000042">
    <property type="protein sequence ID" value="TDA38785.1"/>
    <property type="molecule type" value="Genomic_DNA"/>
</dbReference>
<evidence type="ECO:0000256" key="1">
    <source>
        <dbReference type="ARBA" id="ARBA00022801"/>
    </source>
</evidence>
<dbReference type="Gene3D" id="3.40.50.850">
    <property type="entry name" value="Isochorismatase-like"/>
    <property type="match status" value="1"/>
</dbReference>
<dbReference type="Proteomes" id="UP000316080">
    <property type="component" value="Unassembled WGS sequence"/>
</dbReference>
<protein>
    <submittedName>
        <fullName evidence="3">Cysteine hydrolase</fullName>
    </submittedName>
</protein>
<evidence type="ECO:0000313" key="4">
    <source>
        <dbReference type="EMBL" id="TDA38785.1"/>
    </source>
</evidence>
<keyword evidence="1 3" id="KW-0378">Hydrolase</keyword>
<dbReference type="Pfam" id="PF00857">
    <property type="entry name" value="Isochorismatase"/>
    <property type="match status" value="1"/>
</dbReference>
<dbReference type="PANTHER" id="PTHR43540:SF6">
    <property type="entry name" value="ISOCHORISMATASE-LIKE DOMAIN-CONTAINING PROTEIN"/>
    <property type="match status" value="1"/>
</dbReference>